<sequence length="103" mass="11120">MARDAHHLMTLLGLSEDELCAALAVDPLTLLSGQLDHRPELPILLDLLAEAEERAGAPVLRRWVRASGPAGRPLDALLARDFGRFEDALGQLAERGFVLRSGG</sequence>
<protein>
    <submittedName>
        <fullName evidence="1">Uncharacterized protein</fullName>
    </submittedName>
</protein>
<evidence type="ECO:0000313" key="2">
    <source>
        <dbReference type="Proteomes" id="UP001284601"/>
    </source>
</evidence>
<organism evidence="1 2">
    <name type="scientific">Conexibacter stalactiti</name>
    <dbReference type="NCBI Taxonomy" id="1940611"/>
    <lineage>
        <taxon>Bacteria</taxon>
        <taxon>Bacillati</taxon>
        <taxon>Actinomycetota</taxon>
        <taxon>Thermoleophilia</taxon>
        <taxon>Solirubrobacterales</taxon>
        <taxon>Conexibacteraceae</taxon>
        <taxon>Conexibacter</taxon>
    </lineage>
</organism>
<proteinExistence type="predicted"/>
<gene>
    <name evidence="1" type="ORF">R7226_11495</name>
</gene>
<accession>A0ABU4HQJ6</accession>
<dbReference type="RefSeq" id="WP_318597300.1">
    <property type="nucleotide sequence ID" value="NZ_JAWSTH010000025.1"/>
</dbReference>
<keyword evidence="2" id="KW-1185">Reference proteome</keyword>
<reference evidence="2" key="1">
    <citation type="submission" date="2023-07" db="EMBL/GenBank/DDBJ databases">
        <title>Conexibacter stalactiti sp. nov., isolated from stalactites in a lava cave and emended description of the genus Conexibacter.</title>
        <authorList>
            <person name="Lee S.D."/>
        </authorList>
    </citation>
    <scope>NUCLEOTIDE SEQUENCE [LARGE SCALE GENOMIC DNA]</scope>
    <source>
        <strain evidence="2">KCTC 39840</strain>
    </source>
</reference>
<comment type="caution">
    <text evidence="1">The sequence shown here is derived from an EMBL/GenBank/DDBJ whole genome shotgun (WGS) entry which is preliminary data.</text>
</comment>
<dbReference type="Proteomes" id="UP001284601">
    <property type="component" value="Unassembled WGS sequence"/>
</dbReference>
<dbReference type="EMBL" id="JAWSTH010000025">
    <property type="protein sequence ID" value="MDW5594967.1"/>
    <property type="molecule type" value="Genomic_DNA"/>
</dbReference>
<reference evidence="1 2" key="2">
    <citation type="submission" date="2023-10" db="EMBL/GenBank/DDBJ databases">
        <authorList>
            <person name="Han X.F."/>
        </authorList>
    </citation>
    <scope>NUCLEOTIDE SEQUENCE [LARGE SCALE GENOMIC DNA]</scope>
    <source>
        <strain evidence="1 2">KCTC 39840</strain>
    </source>
</reference>
<name>A0ABU4HQJ6_9ACTN</name>
<evidence type="ECO:0000313" key="1">
    <source>
        <dbReference type="EMBL" id="MDW5594967.1"/>
    </source>
</evidence>